<dbReference type="PANTHER" id="PTHR43280:SF32">
    <property type="entry name" value="TRANSCRIPTIONAL REGULATORY PROTEIN"/>
    <property type="match status" value="1"/>
</dbReference>
<evidence type="ECO:0000313" key="5">
    <source>
        <dbReference type="EMBL" id="TDO21639.1"/>
    </source>
</evidence>
<dbReference type="Pfam" id="PF12833">
    <property type="entry name" value="HTH_18"/>
    <property type="match status" value="1"/>
</dbReference>
<dbReference type="SMART" id="SM00342">
    <property type="entry name" value="HTH_ARAC"/>
    <property type="match status" value="1"/>
</dbReference>
<dbReference type="GO" id="GO:0003700">
    <property type="term" value="F:DNA-binding transcription factor activity"/>
    <property type="evidence" value="ECO:0007669"/>
    <property type="project" value="InterPro"/>
</dbReference>
<dbReference type="Gene3D" id="1.10.10.60">
    <property type="entry name" value="Homeodomain-like"/>
    <property type="match status" value="1"/>
</dbReference>
<dbReference type="GO" id="GO:0043565">
    <property type="term" value="F:sequence-specific DNA binding"/>
    <property type="evidence" value="ECO:0007669"/>
    <property type="project" value="InterPro"/>
</dbReference>
<organism evidence="5 6">
    <name type="scientific">Pedobacter duraquae</name>
    <dbReference type="NCBI Taxonomy" id="425511"/>
    <lineage>
        <taxon>Bacteria</taxon>
        <taxon>Pseudomonadati</taxon>
        <taxon>Bacteroidota</taxon>
        <taxon>Sphingobacteriia</taxon>
        <taxon>Sphingobacteriales</taxon>
        <taxon>Sphingobacteriaceae</taxon>
        <taxon>Pedobacter</taxon>
    </lineage>
</organism>
<keyword evidence="1" id="KW-0805">Transcription regulation</keyword>
<dbReference type="OrthoDB" id="2585681at2"/>
<dbReference type="InterPro" id="IPR009057">
    <property type="entry name" value="Homeodomain-like_sf"/>
</dbReference>
<feature type="domain" description="HTH araC/xylS-type" evidence="4">
    <location>
        <begin position="173"/>
        <end position="271"/>
    </location>
</feature>
<dbReference type="Proteomes" id="UP000295499">
    <property type="component" value="Unassembled WGS sequence"/>
</dbReference>
<dbReference type="PANTHER" id="PTHR43280">
    <property type="entry name" value="ARAC-FAMILY TRANSCRIPTIONAL REGULATOR"/>
    <property type="match status" value="1"/>
</dbReference>
<dbReference type="InterPro" id="IPR020449">
    <property type="entry name" value="Tscrpt_reg_AraC-type_HTH"/>
</dbReference>
<gene>
    <name evidence="5" type="ORF">CLV32_2745</name>
</gene>
<reference evidence="5 6" key="1">
    <citation type="submission" date="2019-03" db="EMBL/GenBank/DDBJ databases">
        <title>Genomic Encyclopedia of Archaeal and Bacterial Type Strains, Phase II (KMG-II): from individual species to whole genera.</title>
        <authorList>
            <person name="Goeker M."/>
        </authorList>
    </citation>
    <scope>NUCLEOTIDE SEQUENCE [LARGE SCALE GENOMIC DNA]</scope>
    <source>
        <strain evidence="5 6">DSM 19034</strain>
    </source>
</reference>
<dbReference type="EMBL" id="SNWM01000003">
    <property type="protein sequence ID" value="TDO21639.1"/>
    <property type="molecule type" value="Genomic_DNA"/>
</dbReference>
<dbReference type="SUPFAM" id="SSF51215">
    <property type="entry name" value="Regulatory protein AraC"/>
    <property type="match status" value="1"/>
</dbReference>
<comment type="caution">
    <text evidence="5">The sequence shown here is derived from an EMBL/GenBank/DDBJ whole genome shotgun (WGS) entry which is preliminary data.</text>
</comment>
<dbReference type="SUPFAM" id="SSF46689">
    <property type="entry name" value="Homeodomain-like"/>
    <property type="match status" value="1"/>
</dbReference>
<keyword evidence="3" id="KW-0804">Transcription</keyword>
<keyword evidence="2 5" id="KW-0238">DNA-binding</keyword>
<protein>
    <submittedName>
        <fullName evidence="5">AraC-like DNA-binding protein</fullName>
    </submittedName>
</protein>
<dbReference type="PROSITE" id="PS01124">
    <property type="entry name" value="HTH_ARAC_FAMILY_2"/>
    <property type="match status" value="1"/>
</dbReference>
<sequence>MKASAEIPVHRLEDADFFAAYAEGISLGDFKKNHRIDFFAMIWFESDEGIHLIDFEIYPIKKNTVYLLAPNQVHAIPGAMPAAKVFLFNMSFFENIAEEALRFMFVPFQNESFELPKYLIQPLSKLFELILLENRGNNNGALIQHYISAFLTHLYRIKATPETHASDNEERLRKLFLLVSTNFRTQKMAGFYADQIGLTARRLNQILNDKMGISVSQLIYSYTLIEAKREISHGLKPLKEIAIELGFKDQSYFSRFFKKHAGVSPEFFRQQGS</sequence>
<proteinExistence type="predicted"/>
<dbReference type="AlphaFoldDB" id="A0A4R6II62"/>
<evidence type="ECO:0000256" key="3">
    <source>
        <dbReference type="ARBA" id="ARBA00023163"/>
    </source>
</evidence>
<dbReference type="InterPro" id="IPR037923">
    <property type="entry name" value="HTH-like"/>
</dbReference>
<dbReference type="PRINTS" id="PR00032">
    <property type="entry name" value="HTHARAC"/>
</dbReference>
<evidence type="ECO:0000259" key="4">
    <source>
        <dbReference type="PROSITE" id="PS01124"/>
    </source>
</evidence>
<keyword evidence="6" id="KW-1185">Reference proteome</keyword>
<evidence type="ECO:0000313" key="6">
    <source>
        <dbReference type="Proteomes" id="UP000295499"/>
    </source>
</evidence>
<accession>A0A4R6II62</accession>
<dbReference type="InterPro" id="IPR018060">
    <property type="entry name" value="HTH_AraC"/>
</dbReference>
<evidence type="ECO:0000256" key="1">
    <source>
        <dbReference type="ARBA" id="ARBA00023015"/>
    </source>
</evidence>
<dbReference type="RefSeq" id="WP_133556295.1">
    <property type="nucleotide sequence ID" value="NZ_SNWM01000003.1"/>
</dbReference>
<name>A0A4R6II62_9SPHI</name>
<evidence type="ECO:0000256" key="2">
    <source>
        <dbReference type="ARBA" id="ARBA00023125"/>
    </source>
</evidence>